<comment type="similarity">
    <text evidence="1 6">Belongs to the cytochrome P450 family.</text>
</comment>
<evidence type="ECO:0000256" key="2">
    <source>
        <dbReference type="ARBA" id="ARBA00022723"/>
    </source>
</evidence>
<evidence type="ECO:0000256" key="5">
    <source>
        <dbReference type="PIRSR" id="PIRSR602401-1"/>
    </source>
</evidence>
<accession>A0A5N7CNM2</accession>
<dbReference type="GO" id="GO:0020037">
    <property type="term" value="F:heme binding"/>
    <property type="evidence" value="ECO:0007669"/>
    <property type="project" value="InterPro"/>
</dbReference>
<dbReference type="Pfam" id="PF00067">
    <property type="entry name" value="p450"/>
    <property type="match status" value="1"/>
</dbReference>
<dbReference type="PROSITE" id="PS00086">
    <property type="entry name" value="CYTOCHROME_P450"/>
    <property type="match status" value="1"/>
</dbReference>
<dbReference type="InterPro" id="IPR001128">
    <property type="entry name" value="Cyt_P450"/>
</dbReference>
<dbReference type="AlphaFoldDB" id="A0A5N7CNM2"/>
<dbReference type="EMBL" id="ML735218">
    <property type="protein sequence ID" value="KAE8395489.1"/>
    <property type="molecule type" value="Genomic_DNA"/>
</dbReference>
<name>A0A5N7CNM2_PETAA</name>
<evidence type="ECO:0000313" key="7">
    <source>
        <dbReference type="EMBL" id="KAE8395489.1"/>
    </source>
</evidence>
<dbReference type="GO" id="GO:0005506">
    <property type="term" value="F:iron ion binding"/>
    <property type="evidence" value="ECO:0007669"/>
    <property type="project" value="InterPro"/>
</dbReference>
<sequence length="512" mass="57521">MSLAVLLNTLLKSAVLLFWGYFLANEYVRWKRRIPGLKGPRGLPVIGNLLHVTKTFSAEQYRRWSLRYGPVYQVQLGNTPIVVVNSTESAKTLFLNQGGALISRPLFYVLHKVVSKNVASIGTSPWDESCRLRRKVAAGALNRPKVQSYEPFILRETRDFIEELTRESRNGRTEVGFKSTVHRLALNLVLRLNYGTRVANTTDLKEDALYSEIIEVEDEISRFRSPSKNLTNYIPLLRVLEPLVWKKSAAHSADIGRRRIAYNNILFGQLLKAIDENTDVPCIQGNVLRDPEAAGLSSNEQLSISLSMIAGADSTQPTIAWAILFLGHRQDIQQRAFAEIQTHLGSAYQPTATLEVEYIHALVKEFMRFYTVLPLAMPRETTAPVQVNGQVIPAGTMVFLNAWACNRDPLTFEDPWTFKPERWLDDTEKLTHQFAFGYGSRMCPASHLASRLVYSVLFHLIASFEIQPAEGEGDEIIDPIQGLKDPTSLAAIPKGSRARFVPRADNAPTDLT</sequence>
<keyword evidence="6" id="KW-0503">Monooxygenase</keyword>
<dbReference type="PRINTS" id="PR00385">
    <property type="entry name" value="P450"/>
</dbReference>
<dbReference type="SUPFAM" id="SSF48264">
    <property type="entry name" value="Cytochrome P450"/>
    <property type="match status" value="1"/>
</dbReference>
<dbReference type="PANTHER" id="PTHR46300:SF5">
    <property type="entry name" value="CYTOCHROME P450"/>
    <property type="match status" value="1"/>
</dbReference>
<keyword evidence="5 6" id="KW-0349">Heme</keyword>
<dbReference type="GO" id="GO:0016705">
    <property type="term" value="F:oxidoreductase activity, acting on paired donors, with incorporation or reduction of molecular oxygen"/>
    <property type="evidence" value="ECO:0007669"/>
    <property type="project" value="InterPro"/>
</dbReference>
<organism evidence="7">
    <name type="scientific">Petromyces alliaceus</name>
    <name type="common">Aspergillus alliaceus</name>
    <dbReference type="NCBI Taxonomy" id="209559"/>
    <lineage>
        <taxon>Eukaryota</taxon>
        <taxon>Fungi</taxon>
        <taxon>Dikarya</taxon>
        <taxon>Ascomycota</taxon>
        <taxon>Pezizomycotina</taxon>
        <taxon>Eurotiomycetes</taxon>
        <taxon>Eurotiomycetidae</taxon>
        <taxon>Eurotiales</taxon>
        <taxon>Aspergillaceae</taxon>
        <taxon>Aspergillus</taxon>
        <taxon>Aspergillus subgen. Circumdati</taxon>
    </lineage>
</organism>
<keyword evidence="4 5" id="KW-0408">Iron</keyword>
<dbReference type="PRINTS" id="PR00463">
    <property type="entry name" value="EP450I"/>
</dbReference>
<gene>
    <name evidence="7" type="ORF">BDV23DRAFT_194201</name>
</gene>
<dbReference type="InterPro" id="IPR002401">
    <property type="entry name" value="Cyt_P450_E_grp-I"/>
</dbReference>
<dbReference type="Gene3D" id="1.10.630.10">
    <property type="entry name" value="Cytochrome P450"/>
    <property type="match status" value="1"/>
</dbReference>
<keyword evidence="2 5" id="KW-0479">Metal-binding</keyword>
<comment type="cofactor">
    <cofactor evidence="5">
        <name>heme</name>
        <dbReference type="ChEBI" id="CHEBI:30413"/>
    </cofactor>
</comment>
<dbReference type="GO" id="GO:0004497">
    <property type="term" value="F:monooxygenase activity"/>
    <property type="evidence" value="ECO:0007669"/>
    <property type="project" value="UniProtKB-KW"/>
</dbReference>
<protein>
    <submittedName>
        <fullName evidence="7">Cytochrome P450</fullName>
    </submittedName>
</protein>
<evidence type="ECO:0000256" key="6">
    <source>
        <dbReference type="RuleBase" id="RU000461"/>
    </source>
</evidence>
<dbReference type="InterPro" id="IPR050364">
    <property type="entry name" value="Cytochrome_P450_fung"/>
</dbReference>
<dbReference type="PANTHER" id="PTHR46300">
    <property type="entry name" value="P450, PUTATIVE (EUROFUNG)-RELATED-RELATED"/>
    <property type="match status" value="1"/>
</dbReference>
<reference evidence="7" key="1">
    <citation type="submission" date="2019-04" db="EMBL/GenBank/DDBJ databases">
        <title>Friends and foes A comparative genomics studyof 23 Aspergillus species from section Flavi.</title>
        <authorList>
            <consortium name="DOE Joint Genome Institute"/>
            <person name="Kjaerbolling I."/>
            <person name="Vesth T."/>
            <person name="Frisvad J.C."/>
            <person name="Nybo J.L."/>
            <person name="Theobald S."/>
            <person name="Kildgaard S."/>
            <person name="Isbrandt T."/>
            <person name="Kuo A."/>
            <person name="Sato A."/>
            <person name="Lyhne E.K."/>
            <person name="Kogle M.E."/>
            <person name="Wiebenga A."/>
            <person name="Kun R.S."/>
            <person name="Lubbers R.J."/>
            <person name="Makela M.R."/>
            <person name="Barry K."/>
            <person name="Chovatia M."/>
            <person name="Clum A."/>
            <person name="Daum C."/>
            <person name="Haridas S."/>
            <person name="He G."/>
            <person name="LaButti K."/>
            <person name="Lipzen A."/>
            <person name="Mondo S."/>
            <person name="Riley R."/>
            <person name="Salamov A."/>
            <person name="Simmons B.A."/>
            <person name="Magnuson J.K."/>
            <person name="Henrissat B."/>
            <person name="Mortensen U.H."/>
            <person name="Larsen T.O."/>
            <person name="Devries R.P."/>
            <person name="Grigoriev I.V."/>
            <person name="Machida M."/>
            <person name="Baker S.E."/>
            <person name="Andersen M.R."/>
        </authorList>
    </citation>
    <scope>NUCLEOTIDE SEQUENCE [LARGE SCALE GENOMIC DNA]</scope>
    <source>
        <strain evidence="7">IBT 14317</strain>
    </source>
</reference>
<evidence type="ECO:0000256" key="1">
    <source>
        <dbReference type="ARBA" id="ARBA00010617"/>
    </source>
</evidence>
<dbReference type="Proteomes" id="UP000326877">
    <property type="component" value="Unassembled WGS sequence"/>
</dbReference>
<evidence type="ECO:0000256" key="4">
    <source>
        <dbReference type="ARBA" id="ARBA00023004"/>
    </source>
</evidence>
<evidence type="ECO:0000256" key="3">
    <source>
        <dbReference type="ARBA" id="ARBA00023002"/>
    </source>
</evidence>
<dbReference type="InterPro" id="IPR036396">
    <property type="entry name" value="Cyt_P450_sf"/>
</dbReference>
<dbReference type="InterPro" id="IPR017972">
    <property type="entry name" value="Cyt_P450_CS"/>
</dbReference>
<keyword evidence="3 6" id="KW-0560">Oxidoreductase</keyword>
<proteinExistence type="inferred from homology"/>
<dbReference type="OrthoDB" id="1055148at2759"/>
<feature type="binding site" description="axial binding residue" evidence="5">
    <location>
        <position position="443"/>
    </location>
    <ligand>
        <name>heme</name>
        <dbReference type="ChEBI" id="CHEBI:30413"/>
    </ligand>
    <ligandPart>
        <name>Fe</name>
        <dbReference type="ChEBI" id="CHEBI:18248"/>
    </ligandPart>
</feature>